<evidence type="ECO:0000259" key="2">
    <source>
        <dbReference type="Pfam" id="PF13472"/>
    </source>
</evidence>
<feature type="transmembrane region" description="Helical" evidence="1">
    <location>
        <begin position="76"/>
        <end position="95"/>
    </location>
</feature>
<dbReference type="GO" id="GO:0016787">
    <property type="term" value="F:hydrolase activity"/>
    <property type="evidence" value="ECO:0007669"/>
    <property type="project" value="UniProtKB-KW"/>
</dbReference>
<dbReference type="CDD" id="cd00229">
    <property type="entry name" value="SGNH_hydrolase"/>
    <property type="match status" value="1"/>
</dbReference>
<dbReference type="Proteomes" id="UP000807850">
    <property type="component" value="Unassembled WGS sequence"/>
</dbReference>
<dbReference type="Gene3D" id="3.40.50.1110">
    <property type="entry name" value="SGNH hydrolase"/>
    <property type="match status" value="1"/>
</dbReference>
<sequence>MTAVGRWPRLAGWAGLLLLAATVAMLARPSRPDRREVLGRYSLEYAALIGATAIAGAWWSGGFARPGTPWAGGAGVTFRALCEAGVMILFVFGVSEGLCRLAARPLAHFTGGPALVRDYPKATVNSHGLRDPERPFAKPAGAFRMLTLGDSFMFGHGVADDSTCARILERTFNARGGTPVEVVNASHIGFNSAQERARLDPLGLRFHPDLLMLAYVLNDPEEKPLAYPSLLPGSLGMAMEWSSFYYLLRAIAFRALVAAGKMPEYPAYIRAMFDPSLASWQRHRAALRGIVADAASAGVRVVAVVWPYADKGHAFTPYGFAREQAMAVAALREAGAETLDLYPVFAHDRYEDLALTDADSHPNARSHRLAAAAITQFLDAHGLVPGRAPVAAHAATTATAAAR</sequence>
<dbReference type="EMBL" id="JACQAY010000097">
    <property type="protein sequence ID" value="MBI3539283.1"/>
    <property type="molecule type" value="Genomic_DNA"/>
</dbReference>
<keyword evidence="1" id="KW-0472">Membrane</keyword>
<dbReference type="AlphaFoldDB" id="A0A9D6L9U5"/>
<comment type="caution">
    <text evidence="3">The sequence shown here is derived from an EMBL/GenBank/DDBJ whole genome shotgun (WGS) entry which is preliminary data.</text>
</comment>
<evidence type="ECO:0000256" key="1">
    <source>
        <dbReference type="SAM" id="Phobius"/>
    </source>
</evidence>
<feature type="transmembrane region" description="Helical" evidence="1">
    <location>
        <begin position="45"/>
        <end position="64"/>
    </location>
</feature>
<protein>
    <submittedName>
        <fullName evidence="3">SGNH/GDSL hydrolase family protein</fullName>
    </submittedName>
</protein>
<keyword evidence="1" id="KW-0812">Transmembrane</keyword>
<evidence type="ECO:0000313" key="4">
    <source>
        <dbReference type="Proteomes" id="UP000807850"/>
    </source>
</evidence>
<gene>
    <name evidence="3" type="ORF">HY076_03315</name>
</gene>
<evidence type="ECO:0000313" key="3">
    <source>
        <dbReference type="EMBL" id="MBI3539283.1"/>
    </source>
</evidence>
<keyword evidence="3" id="KW-0378">Hydrolase</keyword>
<dbReference type="InterPro" id="IPR036514">
    <property type="entry name" value="SGNH_hydro_sf"/>
</dbReference>
<name>A0A9D6L9U5_UNCEI</name>
<proteinExistence type="predicted"/>
<organism evidence="3 4">
    <name type="scientific">Eiseniibacteriota bacterium</name>
    <dbReference type="NCBI Taxonomy" id="2212470"/>
    <lineage>
        <taxon>Bacteria</taxon>
        <taxon>Candidatus Eiseniibacteriota</taxon>
    </lineage>
</organism>
<accession>A0A9D6L9U5</accession>
<feature type="domain" description="SGNH hydrolase-type esterase" evidence="2">
    <location>
        <begin position="148"/>
        <end position="369"/>
    </location>
</feature>
<keyword evidence="1" id="KW-1133">Transmembrane helix</keyword>
<dbReference type="SUPFAM" id="SSF52266">
    <property type="entry name" value="SGNH hydrolase"/>
    <property type="match status" value="1"/>
</dbReference>
<dbReference type="InterPro" id="IPR013830">
    <property type="entry name" value="SGNH_hydro"/>
</dbReference>
<reference evidence="3" key="1">
    <citation type="submission" date="2020-07" db="EMBL/GenBank/DDBJ databases">
        <title>Huge and variable diversity of episymbiotic CPR bacteria and DPANN archaea in groundwater ecosystems.</title>
        <authorList>
            <person name="He C.Y."/>
            <person name="Keren R."/>
            <person name="Whittaker M."/>
            <person name="Farag I.F."/>
            <person name="Doudna J."/>
            <person name="Cate J.H.D."/>
            <person name="Banfield J.F."/>
        </authorList>
    </citation>
    <scope>NUCLEOTIDE SEQUENCE</scope>
    <source>
        <strain evidence="3">NC_groundwater_928_Pr1_S-0.2um_72_17</strain>
    </source>
</reference>
<dbReference type="Pfam" id="PF13472">
    <property type="entry name" value="Lipase_GDSL_2"/>
    <property type="match status" value="1"/>
</dbReference>